<sequence length="122" mass="13754">MFADRYFGKRYFPNRYFPTAAESPVIAHPFGGDPGFYRRPIKYVRDGKIVDLNERQEPVHEVVEWPELSPQIIAALRAGVPVDQPAAVDLAAMLEQKMGQLMIQRHLAEMADDEATTALLLA</sequence>
<accession>E8T7T8</accession>
<reference evidence="2" key="1">
    <citation type="submission" date="2011-01" db="EMBL/GenBank/DDBJ databases">
        <title>Complete sequence of chromosome of Mesorhizobium ciceri bv. biserrulae WSM1271.</title>
        <authorList>
            <person name="Lucas S."/>
            <person name="Copeland A."/>
            <person name="Lapidus A."/>
            <person name="Cheng J.-F."/>
            <person name="Goodwin L."/>
            <person name="Pitluck S."/>
            <person name="Teshima H."/>
            <person name="Detter J.C."/>
            <person name="Han C."/>
            <person name="Tapia R."/>
            <person name="Land M."/>
            <person name="Hauser L."/>
            <person name="Kyrpides N."/>
            <person name="Ivanova N."/>
            <person name="Nandasena K."/>
            <person name="Reeve W.G."/>
            <person name="Howieson J.G."/>
            <person name="O'Hara G."/>
            <person name="Tiwari R.P."/>
            <person name="Woyke T."/>
        </authorList>
    </citation>
    <scope>NUCLEOTIDE SEQUENCE [LARGE SCALE GENOMIC DNA]</scope>
    <source>
        <strain evidence="2">HAMBI 2942 / LMG 23838 / WSM1271</strain>
    </source>
</reference>
<name>E8T7T8_MESCW</name>
<dbReference type="KEGG" id="mci:Mesci_3822"/>
<dbReference type="OrthoDB" id="9981109at2"/>
<dbReference type="RefSeq" id="WP_013531605.1">
    <property type="nucleotide sequence ID" value="NC_014923.1"/>
</dbReference>
<protein>
    <submittedName>
        <fullName evidence="1">Uncharacterized protein</fullName>
    </submittedName>
</protein>
<gene>
    <name evidence="1" type="ordered locus">Mesci_3822</name>
</gene>
<evidence type="ECO:0000313" key="2">
    <source>
        <dbReference type="Proteomes" id="UP000007471"/>
    </source>
</evidence>
<dbReference type="HOGENOM" id="CLU_2023960_0_0_5"/>
<dbReference type="Proteomes" id="UP000007471">
    <property type="component" value="Chromosome"/>
</dbReference>
<organism evidence="1 2">
    <name type="scientific">Mesorhizobium ciceri biovar biserrulae (strain HAMBI 2942 / LMG 23838 / WSM1271)</name>
    <dbReference type="NCBI Taxonomy" id="765698"/>
    <lineage>
        <taxon>Bacteria</taxon>
        <taxon>Pseudomonadati</taxon>
        <taxon>Pseudomonadota</taxon>
        <taxon>Alphaproteobacteria</taxon>
        <taxon>Hyphomicrobiales</taxon>
        <taxon>Phyllobacteriaceae</taxon>
        <taxon>Mesorhizobium</taxon>
    </lineage>
</organism>
<dbReference type="EMBL" id="CP002447">
    <property type="protein sequence ID" value="ADV12939.1"/>
    <property type="molecule type" value="Genomic_DNA"/>
</dbReference>
<dbReference type="AlphaFoldDB" id="E8T7T8"/>
<dbReference type="PATRIC" id="fig|765698.3.peg.4322"/>
<dbReference type="STRING" id="765698.Mesci_3822"/>
<evidence type="ECO:0000313" key="1">
    <source>
        <dbReference type="EMBL" id="ADV12939.1"/>
    </source>
</evidence>
<proteinExistence type="predicted"/>